<dbReference type="AlphaFoldDB" id="B3H1A8"/>
<evidence type="ECO:0000313" key="2">
    <source>
        <dbReference type="EMBL" id="ACE61377.1"/>
    </source>
</evidence>
<organism evidence="2 3">
    <name type="scientific">Actinobacillus pleuropneumoniae serotype 7 (strain AP76)</name>
    <dbReference type="NCBI Taxonomy" id="537457"/>
    <lineage>
        <taxon>Bacteria</taxon>
        <taxon>Pseudomonadati</taxon>
        <taxon>Pseudomonadota</taxon>
        <taxon>Gammaproteobacteria</taxon>
        <taxon>Pasteurellales</taxon>
        <taxon>Pasteurellaceae</taxon>
        <taxon>Actinobacillus</taxon>
    </lineage>
</organism>
<keyword evidence="1" id="KW-0812">Transmembrane</keyword>
<dbReference type="RefSeq" id="WP_005617170.1">
    <property type="nucleotide sequence ID" value="NC_010939.1"/>
</dbReference>
<protein>
    <submittedName>
        <fullName evidence="2">Uncharacterized protein</fullName>
    </submittedName>
</protein>
<evidence type="ECO:0000313" key="3">
    <source>
        <dbReference type="Proteomes" id="UP000001226"/>
    </source>
</evidence>
<feature type="transmembrane region" description="Helical" evidence="1">
    <location>
        <begin position="23"/>
        <end position="47"/>
    </location>
</feature>
<dbReference type="HOGENOM" id="CLU_107112_1_0_6"/>
<reference evidence="3" key="1">
    <citation type="submission" date="2008-06" db="EMBL/GenBank/DDBJ databases">
        <title>Genome and proteome analysis of A. pleuropneumoniae serotype 7.</title>
        <authorList>
            <person name="Linke B."/>
            <person name="Buettner F."/>
            <person name="Martinez-Arias R."/>
            <person name="Goesmann A."/>
            <person name="Baltes N."/>
            <person name="Tegetmeyer H."/>
            <person name="Singh M."/>
            <person name="Gerlach G.F."/>
        </authorList>
    </citation>
    <scope>NUCLEOTIDE SEQUENCE [LARGE SCALE GENOMIC DNA]</scope>
    <source>
        <strain evidence="3">AP76</strain>
    </source>
</reference>
<feature type="transmembrane region" description="Helical" evidence="1">
    <location>
        <begin position="59"/>
        <end position="79"/>
    </location>
</feature>
<gene>
    <name evidence="2" type="ordered locus">APP7_0725</name>
</gene>
<accession>B3H1A8</accession>
<dbReference type="KEGG" id="apa:APP7_0725"/>
<dbReference type="EMBL" id="CP001091">
    <property type="protein sequence ID" value="ACE61377.1"/>
    <property type="molecule type" value="Genomic_DNA"/>
</dbReference>
<proteinExistence type="predicted"/>
<dbReference type="Proteomes" id="UP000001226">
    <property type="component" value="Chromosome"/>
</dbReference>
<evidence type="ECO:0000256" key="1">
    <source>
        <dbReference type="SAM" id="Phobius"/>
    </source>
</evidence>
<sequence length="192" mass="22253">MMKPLKDSYIGVFKIFRYYWKSYGGVSALVLSPYLHLAILLLPLSYYQWIHRDWWDLSLAILPNLLGFSLGGFAIFLGLGDEVFRSILATKDTNSKSSTYVVVSATFVHFIIVQALAIMFALIAKSLAFYPFWMTQEIFCYFKYITPIFWGVGYLLLLYSITSMIAVVMAIFRCSKWYETFIEKDNNQQNDL</sequence>
<feature type="transmembrane region" description="Helical" evidence="1">
    <location>
        <begin position="144"/>
        <end position="172"/>
    </location>
</feature>
<name>B3H1A8_ACTP7</name>
<keyword evidence="1" id="KW-0472">Membrane</keyword>
<feature type="transmembrane region" description="Helical" evidence="1">
    <location>
        <begin position="100"/>
        <end position="124"/>
    </location>
</feature>
<keyword evidence="1" id="KW-1133">Transmembrane helix</keyword>